<dbReference type="SUPFAM" id="SSF52113">
    <property type="entry name" value="BRCT domain"/>
    <property type="match status" value="1"/>
</dbReference>
<evidence type="ECO:0000256" key="1">
    <source>
        <dbReference type="ARBA" id="ARBA00004123"/>
    </source>
</evidence>
<dbReference type="InterPro" id="IPR001357">
    <property type="entry name" value="BRCT_dom"/>
</dbReference>
<dbReference type="AlphaFoldDB" id="A0A4V4LTU6"/>
<dbReference type="NCBIfam" id="TIGR02250">
    <property type="entry name" value="FCP1_euk"/>
    <property type="match status" value="1"/>
</dbReference>
<dbReference type="GO" id="GO:0005634">
    <property type="term" value="C:nucleus"/>
    <property type="evidence" value="ECO:0007669"/>
    <property type="project" value="UniProtKB-SubCell"/>
</dbReference>
<dbReference type="PROSITE" id="PS50969">
    <property type="entry name" value="FCP1"/>
    <property type="match status" value="1"/>
</dbReference>
<dbReference type="Gene3D" id="1.10.287.10">
    <property type="entry name" value="S15/NS1, RNA-binding"/>
    <property type="match status" value="1"/>
</dbReference>
<comment type="caution">
    <text evidence="10">The sequence shown here is derived from an EMBL/GenBank/DDBJ whole genome shotgun (WGS) entry which is preliminary data.</text>
</comment>
<dbReference type="PANTHER" id="PTHR23081">
    <property type="entry name" value="RNA POLYMERASE II CTD PHOSPHATASE"/>
    <property type="match status" value="1"/>
</dbReference>
<feature type="compositionally biased region" description="Acidic residues" evidence="7">
    <location>
        <begin position="478"/>
        <end position="490"/>
    </location>
</feature>
<keyword evidence="11" id="KW-1185">Reference proteome</keyword>
<evidence type="ECO:0000313" key="11">
    <source>
        <dbReference type="Proteomes" id="UP000310189"/>
    </source>
</evidence>
<dbReference type="InterPro" id="IPR011947">
    <property type="entry name" value="FCP1_euk"/>
</dbReference>
<evidence type="ECO:0000256" key="3">
    <source>
        <dbReference type="ARBA" id="ARBA00023242"/>
    </source>
</evidence>
<sequence length="496" mass="56063">MDESCTHPVQLAGLCAICGKDLSAECQRPSYHISHSTANLTVSYDEAERLGTRTKHALLKSSKLSLIVDLDQTVIHATVDPTVNNWLEDPSLVYEGAMEGVHKFKLGDFGAVDHHEFGSWYFVKFRPGLMDFLEDMNRIYEMHVYTMGTKSYASAICQLIDPDGKYFSDRILSRDDSGSFTSKSLLRLFPTDTSMCVIIDDRSDVWDDCPNLVKCIPFEFFVGIGDINASAVLHKKEEEKEDSNESLSKQADQRPLAKRQEEHRQLVSRAPDGELQRLSKLLKHIHSTYYNYKNAGDNPDIKEIIPNMKKKVLQGVDMLFSSVIPLGVPLEVSSIYKMAVSFGALVHKTYSEQISHLVTAKKGTAKVEEAKKADVSHIVRPEWLFDSCAKWERLPEEEYYMEPPPSRPKRIVREDDGAKVDDVDWDAADQELEDFLNEESEDEGDSKSSNSKKRARESSSPVSAADDALQKRYKGEESDKESDDYEDFANELDGMI</sequence>
<dbReference type="SUPFAM" id="SSF56784">
    <property type="entry name" value="HAD-like"/>
    <property type="match status" value="1"/>
</dbReference>
<organism evidence="10 11">
    <name type="scientific">Wallemia hederae</name>
    <dbReference type="NCBI Taxonomy" id="1540922"/>
    <lineage>
        <taxon>Eukaryota</taxon>
        <taxon>Fungi</taxon>
        <taxon>Dikarya</taxon>
        <taxon>Basidiomycota</taxon>
        <taxon>Wallemiomycotina</taxon>
        <taxon>Wallemiomycetes</taxon>
        <taxon>Wallemiales</taxon>
        <taxon>Wallemiaceae</taxon>
        <taxon>Wallemia</taxon>
    </lineage>
</organism>
<feature type="compositionally biased region" description="Acidic residues" evidence="7">
    <location>
        <begin position="428"/>
        <end position="444"/>
    </location>
</feature>
<dbReference type="InterPro" id="IPR036412">
    <property type="entry name" value="HAD-like_sf"/>
</dbReference>
<evidence type="ECO:0000259" key="8">
    <source>
        <dbReference type="PROSITE" id="PS50172"/>
    </source>
</evidence>
<comment type="catalytic activity">
    <reaction evidence="5 6">
        <text>O-phospho-L-threonyl-[protein] + H2O = L-threonyl-[protein] + phosphate</text>
        <dbReference type="Rhea" id="RHEA:47004"/>
        <dbReference type="Rhea" id="RHEA-COMP:11060"/>
        <dbReference type="Rhea" id="RHEA-COMP:11605"/>
        <dbReference type="ChEBI" id="CHEBI:15377"/>
        <dbReference type="ChEBI" id="CHEBI:30013"/>
        <dbReference type="ChEBI" id="CHEBI:43474"/>
        <dbReference type="ChEBI" id="CHEBI:61977"/>
        <dbReference type="EC" id="3.1.3.16"/>
    </reaction>
</comment>
<dbReference type="EMBL" id="SPNW01000011">
    <property type="protein sequence ID" value="TIA91623.1"/>
    <property type="molecule type" value="Genomic_DNA"/>
</dbReference>
<feature type="domain" description="FCP1 homology" evidence="9">
    <location>
        <begin position="59"/>
        <end position="239"/>
    </location>
</feature>
<dbReference type="PANTHER" id="PTHR23081:SF36">
    <property type="entry name" value="RNA POLYMERASE II SUBUNIT A C-TERMINAL DOMAIN PHOSPHATASE"/>
    <property type="match status" value="1"/>
</dbReference>
<dbReference type="SMART" id="SM00577">
    <property type="entry name" value="CPDc"/>
    <property type="match status" value="1"/>
</dbReference>
<accession>A0A4V4LTU6</accession>
<reference evidence="10 11" key="1">
    <citation type="submission" date="2019-03" db="EMBL/GenBank/DDBJ databases">
        <title>Sequencing 23 genomes of Wallemia ichthyophaga.</title>
        <authorList>
            <person name="Gostincar C."/>
        </authorList>
    </citation>
    <scope>NUCLEOTIDE SEQUENCE [LARGE SCALE GENOMIC DNA]</scope>
    <source>
        <strain evidence="10 11">EXF-5753</strain>
    </source>
</reference>
<evidence type="ECO:0000259" key="9">
    <source>
        <dbReference type="PROSITE" id="PS50969"/>
    </source>
</evidence>
<evidence type="ECO:0000313" key="10">
    <source>
        <dbReference type="EMBL" id="TIA91623.1"/>
    </source>
</evidence>
<dbReference type="InterPro" id="IPR036420">
    <property type="entry name" value="BRCT_dom_sf"/>
</dbReference>
<name>A0A4V4LTU6_9BASI</name>
<proteinExistence type="predicted"/>
<comment type="function">
    <text evidence="6">This promotes the activity of RNA polymerase II.</text>
</comment>
<dbReference type="SMART" id="SM00292">
    <property type="entry name" value="BRCT"/>
    <property type="match status" value="1"/>
</dbReference>
<dbReference type="EC" id="3.1.3.16" evidence="6"/>
<dbReference type="InterPro" id="IPR039189">
    <property type="entry name" value="Fcp1"/>
</dbReference>
<keyword evidence="3 6" id="KW-0539">Nucleus</keyword>
<dbReference type="OrthoDB" id="10249888at2759"/>
<feature type="region of interest" description="Disordered" evidence="7">
    <location>
        <begin position="235"/>
        <end position="269"/>
    </location>
</feature>
<evidence type="ECO:0000256" key="5">
    <source>
        <dbReference type="ARBA" id="ARBA00048336"/>
    </source>
</evidence>
<feature type="region of interest" description="Disordered" evidence="7">
    <location>
        <begin position="428"/>
        <end position="496"/>
    </location>
</feature>
<feature type="domain" description="BRCT" evidence="8">
    <location>
        <begin position="308"/>
        <end position="401"/>
    </location>
</feature>
<dbReference type="CDD" id="cd17729">
    <property type="entry name" value="BRCT_CTDP1"/>
    <property type="match status" value="1"/>
</dbReference>
<dbReference type="PROSITE" id="PS50172">
    <property type="entry name" value="BRCT"/>
    <property type="match status" value="1"/>
</dbReference>
<comment type="catalytic activity">
    <reaction evidence="4 6">
        <text>O-phospho-L-seryl-[protein] + H2O = L-seryl-[protein] + phosphate</text>
        <dbReference type="Rhea" id="RHEA:20629"/>
        <dbReference type="Rhea" id="RHEA-COMP:9863"/>
        <dbReference type="Rhea" id="RHEA-COMP:11604"/>
        <dbReference type="ChEBI" id="CHEBI:15377"/>
        <dbReference type="ChEBI" id="CHEBI:29999"/>
        <dbReference type="ChEBI" id="CHEBI:43474"/>
        <dbReference type="ChEBI" id="CHEBI:83421"/>
        <dbReference type="EC" id="3.1.3.16"/>
    </reaction>
</comment>
<dbReference type="Pfam" id="PF03031">
    <property type="entry name" value="NIF"/>
    <property type="match status" value="1"/>
</dbReference>
<comment type="subcellular location">
    <subcellularLocation>
        <location evidence="1 6">Nucleus</location>
    </subcellularLocation>
</comment>
<dbReference type="Gene3D" id="3.40.50.10190">
    <property type="entry name" value="BRCT domain"/>
    <property type="match status" value="1"/>
</dbReference>
<feature type="compositionally biased region" description="Basic and acidic residues" evidence="7">
    <location>
        <begin position="258"/>
        <end position="269"/>
    </location>
</feature>
<keyword evidence="2 6" id="KW-0378">Hydrolase</keyword>
<evidence type="ECO:0000256" key="2">
    <source>
        <dbReference type="ARBA" id="ARBA00022801"/>
    </source>
</evidence>
<dbReference type="GO" id="GO:0008420">
    <property type="term" value="F:RNA polymerase II CTD heptapeptide repeat phosphatase activity"/>
    <property type="evidence" value="ECO:0007669"/>
    <property type="project" value="UniProtKB-UniRule"/>
</dbReference>
<dbReference type="InterPro" id="IPR023214">
    <property type="entry name" value="HAD_sf"/>
</dbReference>
<dbReference type="Pfam" id="PF00533">
    <property type="entry name" value="BRCT"/>
    <property type="match status" value="1"/>
</dbReference>
<evidence type="ECO:0000256" key="4">
    <source>
        <dbReference type="ARBA" id="ARBA00047761"/>
    </source>
</evidence>
<dbReference type="Proteomes" id="UP000310189">
    <property type="component" value="Unassembled WGS sequence"/>
</dbReference>
<feature type="compositionally biased region" description="Basic and acidic residues" evidence="7">
    <location>
        <begin position="468"/>
        <end position="477"/>
    </location>
</feature>
<dbReference type="CDD" id="cd07521">
    <property type="entry name" value="HAD_FCP1-like"/>
    <property type="match status" value="1"/>
</dbReference>
<gene>
    <name evidence="10" type="ORF">E3P99_01036</name>
</gene>
<protein>
    <recommendedName>
        <fullName evidence="6">RNA polymerase II subunit A C-terminal domain phosphatase</fullName>
        <ecNumber evidence="6">3.1.3.16</ecNumber>
    </recommendedName>
</protein>
<dbReference type="InterPro" id="IPR004274">
    <property type="entry name" value="FCP1_dom"/>
</dbReference>
<evidence type="ECO:0000256" key="6">
    <source>
        <dbReference type="RuleBase" id="RU366066"/>
    </source>
</evidence>
<evidence type="ECO:0000256" key="7">
    <source>
        <dbReference type="SAM" id="MobiDB-lite"/>
    </source>
</evidence>
<dbReference type="Gene3D" id="3.40.50.1000">
    <property type="entry name" value="HAD superfamily/HAD-like"/>
    <property type="match status" value="1"/>
</dbReference>